<keyword evidence="4" id="KW-0812">Transmembrane</keyword>
<keyword evidence="3" id="KW-0285">Flavoprotein</keyword>
<dbReference type="SUPFAM" id="SSF51905">
    <property type="entry name" value="FAD/NAD(P)-binding domain"/>
    <property type="match status" value="1"/>
</dbReference>
<dbReference type="EMBL" id="JAPQKP010000001">
    <property type="protein sequence ID" value="KAJ5210077.1"/>
    <property type="molecule type" value="Genomic_DNA"/>
</dbReference>
<keyword evidence="6" id="KW-1133">Transmembrane helix</keyword>
<dbReference type="InterPro" id="IPR050562">
    <property type="entry name" value="FAD_mOase_fung"/>
</dbReference>
<organism evidence="10 11">
    <name type="scientific">Penicillium cf. griseofulvum</name>
    <dbReference type="NCBI Taxonomy" id="2972120"/>
    <lineage>
        <taxon>Eukaryota</taxon>
        <taxon>Fungi</taxon>
        <taxon>Dikarya</taxon>
        <taxon>Ascomycota</taxon>
        <taxon>Pezizomycotina</taxon>
        <taxon>Eurotiomycetes</taxon>
        <taxon>Eurotiomycetidae</taxon>
        <taxon>Eurotiales</taxon>
        <taxon>Aspergillaceae</taxon>
        <taxon>Penicillium</taxon>
    </lineage>
</organism>
<sequence length="487" mass="53977">MSSNCTNQFKVLIAGGSLVGLGLALALERAGIDYELFEKGDFATQLGASIGIHPHTIRILEQLGVWKDIERQVVPLMNRNHYDGNGHCFEESQVLSHINQIPGSLNRLQRPIIFLERCKALEVLHSHVRDKSKLHTRTAVVGYEETVQGITITTEDGKQYHGHILIGADGIHSKVRKLMADKISLTDQPLAKEINEAFTSEYNCIFGVSRNDPKQQFLPDAMVHNVYYHDYSAVAAAGVHGLVFWFLFAKASKSTRTPDCPRFTDEDAEDTIRKYGSSLVGPGYTVKDLWDARVKGTMVPLEEGIVKQWSHKRVVLMGDSVHKSTINPGLGGNLAYEGIARLTNGLVPLLKENPMPSLEQLTEVFNQYITGQKPRAETVVDISGQITRYEAQDSWVLKFAARHVVPWVSDRLKAKLYASFSRAGPCLEYLPLPAKDAGLAKPAKQPSGGISPKMITFMGMGGTAAILWHMNTQYALLPTFSFSAFMR</sequence>
<feature type="domain" description="FAD-binding" evidence="9">
    <location>
        <begin position="9"/>
        <end position="357"/>
    </location>
</feature>
<proteinExistence type="inferred from homology"/>
<evidence type="ECO:0000256" key="3">
    <source>
        <dbReference type="ARBA" id="ARBA00022630"/>
    </source>
</evidence>
<reference evidence="10" key="1">
    <citation type="submission" date="2022-11" db="EMBL/GenBank/DDBJ databases">
        <authorList>
            <person name="Petersen C."/>
        </authorList>
    </citation>
    <scope>NUCLEOTIDE SEQUENCE</scope>
    <source>
        <strain evidence="10">IBT 16849</strain>
    </source>
</reference>
<dbReference type="AlphaFoldDB" id="A0A9W9T5C9"/>
<dbReference type="InterPro" id="IPR002938">
    <property type="entry name" value="FAD-bd"/>
</dbReference>
<accession>A0A9W9T5C9</accession>
<dbReference type="GO" id="GO:0016020">
    <property type="term" value="C:membrane"/>
    <property type="evidence" value="ECO:0007669"/>
    <property type="project" value="UniProtKB-SubCell"/>
</dbReference>
<evidence type="ECO:0000256" key="6">
    <source>
        <dbReference type="ARBA" id="ARBA00022989"/>
    </source>
</evidence>
<dbReference type="Gene3D" id="3.50.50.60">
    <property type="entry name" value="FAD/NAD(P)-binding domain"/>
    <property type="match status" value="1"/>
</dbReference>
<keyword evidence="11" id="KW-1185">Reference proteome</keyword>
<evidence type="ECO:0000256" key="7">
    <source>
        <dbReference type="ARBA" id="ARBA00023002"/>
    </source>
</evidence>
<dbReference type="Proteomes" id="UP001150879">
    <property type="component" value="Unassembled WGS sequence"/>
</dbReference>
<keyword evidence="10" id="KW-0503">Monooxygenase</keyword>
<name>A0A9W9T5C9_9EURO</name>
<dbReference type="OrthoDB" id="2431938at2759"/>
<reference evidence="10" key="2">
    <citation type="journal article" date="2023" name="IMA Fungus">
        <title>Comparative genomic study of the Penicillium genus elucidates a diverse pangenome and 15 lateral gene transfer events.</title>
        <authorList>
            <person name="Petersen C."/>
            <person name="Sorensen T."/>
            <person name="Nielsen M.R."/>
            <person name="Sondergaard T.E."/>
            <person name="Sorensen J.L."/>
            <person name="Fitzpatrick D.A."/>
            <person name="Frisvad J.C."/>
            <person name="Nielsen K.L."/>
        </authorList>
    </citation>
    <scope>NUCLEOTIDE SEQUENCE</scope>
    <source>
        <strain evidence="10">IBT 16849</strain>
    </source>
</reference>
<dbReference type="GO" id="GO:0004497">
    <property type="term" value="F:monooxygenase activity"/>
    <property type="evidence" value="ECO:0007669"/>
    <property type="project" value="UniProtKB-KW"/>
</dbReference>
<dbReference type="GO" id="GO:0071949">
    <property type="term" value="F:FAD binding"/>
    <property type="evidence" value="ECO:0007669"/>
    <property type="project" value="InterPro"/>
</dbReference>
<evidence type="ECO:0000256" key="1">
    <source>
        <dbReference type="ARBA" id="ARBA00004370"/>
    </source>
</evidence>
<comment type="caution">
    <text evidence="10">The sequence shown here is derived from an EMBL/GenBank/DDBJ whole genome shotgun (WGS) entry which is preliminary data.</text>
</comment>
<keyword evidence="7" id="KW-0560">Oxidoreductase</keyword>
<evidence type="ECO:0000256" key="4">
    <source>
        <dbReference type="ARBA" id="ARBA00022692"/>
    </source>
</evidence>
<keyword evidence="8" id="KW-0472">Membrane</keyword>
<evidence type="ECO:0000256" key="8">
    <source>
        <dbReference type="ARBA" id="ARBA00023136"/>
    </source>
</evidence>
<dbReference type="PANTHER" id="PTHR47356:SF2">
    <property type="entry name" value="FAD-BINDING DOMAIN-CONTAINING PROTEIN-RELATED"/>
    <property type="match status" value="1"/>
</dbReference>
<protein>
    <submittedName>
        <fullName evidence="10">Monooxygenase FAD-binding</fullName>
    </submittedName>
</protein>
<dbReference type="PANTHER" id="PTHR47356">
    <property type="entry name" value="FAD-DEPENDENT MONOOXYGENASE ASQG-RELATED"/>
    <property type="match status" value="1"/>
</dbReference>
<evidence type="ECO:0000256" key="5">
    <source>
        <dbReference type="ARBA" id="ARBA00022827"/>
    </source>
</evidence>
<evidence type="ECO:0000313" key="10">
    <source>
        <dbReference type="EMBL" id="KAJ5210077.1"/>
    </source>
</evidence>
<gene>
    <name evidence="10" type="ORF">N7472_000216</name>
</gene>
<dbReference type="Pfam" id="PF01494">
    <property type="entry name" value="FAD_binding_3"/>
    <property type="match status" value="1"/>
</dbReference>
<comment type="subcellular location">
    <subcellularLocation>
        <location evidence="1">Membrane</location>
    </subcellularLocation>
</comment>
<evidence type="ECO:0000256" key="2">
    <source>
        <dbReference type="ARBA" id="ARBA00007992"/>
    </source>
</evidence>
<dbReference type="InterPro" id="IPR036188">
    <property type="entry name" value="FAD/NAD-bd_sf"/>
</dbReference>
<evidence type="ECO:0000313" key="11">
    <source>
        <dbReference type="Proteomes" id="UP001150879"/>
    </source>
</evidence>
<keyword evidence="5" id="KW-0274">FAD</keyword>
<dbReference type="PRINTS" id="PR00420">
    <property type="entry name" value="RNGMNOXGNASE"/>
</dbReference>
<evidence type="ECO:0000259" key="9">
    <source>
        <dbReference type="Pfam" id="PF01494"/>
    </source>
</evidence>
<comment type="similarity">
    <text evidence="2">Belongs to the paxM FAD-dependent monooxygenase family.</text>
</comment>